<name>A0A9D1EUP5_9FIRM</name>
<evidence type="ECO:0000313" key="2">
    <source>
        <dbReference type="Proteomes" id="UP000823935"/>
    </source>
</evidence>
<organism evidence="1 2">
    <name type="scientific">Candidatus Limivivens intestinipullorum</name>
    <dbReference type="NCBI Taxonomy" id="2840858"/>
    <lineage>
        <taxon>Bacteria</taxon>
        <taxon>Bacillati</taxon>
        <taxon>Bacillota</taxon>
        <taxon>Clostridia</taxon>
        <taxon>Lachnospirales</taxon>
        <taxon>Lachnospiraceae</taxon>
        <taxon>Lachnospiraceae incertae sedis</taxon>
        <taxon>Candidatus Limivivens</taxon>
    </lineage>
</organism>
<dbReference type="Proteomes" id="UP000823935">
    <property type="component" value="Unassembled WGS sequence"/>
</dbReference>
<protein>
    <submittedName>
        <fullName evidence="1">Uncharacterized protein</fullName>
    </submittedName>
</protein>
<reference evidence="1" key="1">
    <citation type="submission" date="2020-10" db="EMBL/GenBank/DDBJ databases">
        <authorList>
            <person name="Gilroy R."/>
        </authorList>
    </citation>
    <scope>NUCLEOTIDE SEQUENCE</scope>
    <source>
        <strain evidence="1">CHK190-19873</strain>
    </source>
</reference>
<sequence length="368" mass="39195">MAKERVFTYRNTGTESSPVWEKWFQKTVADAVLMSDSDSEEKTIVDYVDEKIADLIGGAPGTYDTLKEIADYIADHEDVADALNTAITNKADKNHDHSDATQSADGFMSAMDKKKLDGIEANATENDTLYKNQTPSTVTVGGVPKGYVPPSSGVEAIEMINKMLHAYVAPSATATASPTNGGVFEIGTSKQVTAVTVNITLGSAAISKIEVMDGDNVLGTLSSGIQAGANTVTLDSALTVTTNKQLKVKITDAENKSITVNTGAFTFVSPYYYGPVAAGAAVNEALIKAATKMVQAKGNKSVNYTCNNQRMLYAYPKSYGALTKILDANSFDVTGTFAQSEVSVDGVDYYAYVNDASTVSNFKMTFNH</sequence>
<evidence type="ECO:0000313" key="1">
    <source>
        <dbReference type="EMBL" id="HIS32273.1"/>
    </source>
</evidence>
<reference evidence="1" key="2">
    <citation type="journal article" date="2021" name="PeerJ">
        <title>Extensive microbial diversity within the chicken gut microbiome revealed by metagenomics and culture.</title>
        <authorList>
            <person name="Gilroy R."/>
            <person name="Ravi A."/>
            <person name="Getino M."/>
            <person name="Pursley I."/>
            <person name="Horton D.L."/>
            <person name="Alikhan N.F."/>
            <person name="Baker D."/>
            <person name="Gharbi K."/>
            <person name="Hall N."/>
            <person name="Watson M."/>
            <person name="Adriaenssens E.M."/>
            <person name="Foster-Nyarko E."/>
            <person name="Jarju S."/>
            <person name="Secka A."/>
            <person name="Antonio M."/>
            <person name="Oren A."/>
            <person name="Chaudhuri R.R."/>
            <person name="La Ragione R."/>
            <person name="Hildebrand F."/>
            <person name="Pallen M.J."/>
        </authorList>
    </citation>
    <scope>NUCLEOTIDE SEQUENCE</scope>
    <source>
        <strain evidence="1">CHK190-19873</strain>
    </source>
</reference>
<gene>
    <name evidence="1" type="ORF">IAB44_12130</name>
</gene>
<dbReference type="AlphaFoldDB" id="A0A9D1EUP5"/>
<dbReference type="EMBL" id="DVIQ01000073">
    <property type="protein sequence ID" value="HIS32273.1"/>
    <property type="molecule type" value="Genomic_DNA"/>
</dbReference>
<proteinExistence type="predicted"/>
<comment type="caution">
    <text evidence="1">The sequence shown here is derived from an EMBL/GenBank/DDBJ whole genome shotgun (WGS) entry which is preliminary data.</text>
</comment>
<accession>A0A9D1EUP5</accession>